<dbReference type="OrthoDB" id="108788at2759"/>
<dbReference type="AlphaFoldDB" id="A0A9W6WQ35"/>
<dbReference type="Proteomes" id="UP001165083">
    <property type="component" value="Unassembled WGS sequence"/>
</dbReference>
<evidence type="ECO:0000313" key="1">
    <source>
        <dbReference type="EMBL" id="GMF11588.1"/>
    </source>
</evidence>
<organism evidence="1 2">
    <name type="scientific">Phytophthora lilii</name>
    <dbReference type="NCBI Taxonomy" id="2077276"/>
    <lineage>
        <taxon>Eukaryota</taxon>
        <taxon>Sar</taxon>
        <taxon>Stramenopiles</taxon>
        <taxon>Oomycota</taxon>
        <taxon>Peronosporomycetes</taxon>
        <taxon>Peronosporales</taxon>
        <taxon>Peronosporaceae</taxon>
        <taxon>Phytophthora</taxon>
    </lineage>
</organism>
<comment type="caution">
    <text evidence="1">The sequence shown here is derived from an EMBL/GenBank/DDBJ whole genome shotgun (WGS) entry which is preliminary data.</text>
</comment>
<evidence type="ECO:0000313" key="2">
    <source>
        <dbReference type="Proteomes" id="UP001165083"/>
    </source>
</evidence>
<keyword evidence="2" id="KW-1185">Reference proteome</keyword>
<reference evidence="1" key="1">
    <citation type="submission" date="2023-04" db="EMBL/GenBank/DDBJ databases">
        <title>Phytophthora lilii NBRC 32176.</title>
        <authorList>
            <person name="Ichikawa N."/>
            <person name="Sato H."/>
            <person name="Tonouchi N."/>
        </authorList>
    </citation>
    <scope>NUCLEOTIDE SEQUENCE</scope>
    <source>
        <strain evidence="1">NBRC 32176</strain>
    </source>
</reference>
<protein>
    <submittedName>
        <fullName evidence="1">Unnamed protein product</fullName>
    </submittedName>
</protein>
<accession>A0A9W6WQ35</accession>
<sequence length="136" mass="14499">MPREQQADKFPEFPVPGPVQLSNGACSILDCDGPECNLMTGHQGGVSAYGLCRNGSEFVSVQYVQVLVTPADIGGLVASGTWVENGRESVFVGLAKPPTCSSENKLQIYPDNADIRGMSGAFLNLRKQDLPRNGLT</sequence>
<gene>
    <name evidence="1" type="ORF">Plil01_000227700</name>
</gene>
<name>A0A9W6WQ35_9STRA</name>
<dbReference type="EMBL" id="BSXW01000080">
    <property type="protein sequence ID" value="GMF11588.1"/>
    <property type="molecule type" value="Genomic_DNA"/>
</dbReference>
<proteinExistence type="predicted"/>